<feature type="region of interest" description="Disordered" evidence="1">
    <location>
        <begin position="484"/>
        <end position="506"/>
    </location>
</feature>
<keyword evidence="2" id="KW-0812">Transmembrane</keyword>
<keyword evidence="3" id="KW-0378">Hydrolase</keyword>
<dbReference type="Proteomes" id="UP000662939">
    <property type="component" value="Chromosome"/>
</dbReference>
<dbReference type="InterPro" id="IPR026898">
    <property type="entry name" value="PrsW"/>
</dbReference>
<gene>
    <name evidence="3" type="ORF">JQS30_01125</name>
</gene>
<protein>
    <submittedName>
        <fullName evidence="3">PrsW family intramembrane metalloprotease</fullName>
    </submittedName>
</protein>
<dbReference type="GO" id="GO:0008237">
    <property type="term" value="F:metallopeptidase activity"/>
    <property type="evidence" value="ECO:0007669"/>
    <property type="project" value="UniProtKB-KW"/>
</dbReference>
<reference evidence="3" key="1">
    <citation type="submission" date="2021-02" db="EMBL/GenBank/DDBJ databases">
        <title>Natronoglycomyces albus gen. nov., sp. nov, a haloalkaliphilic actinobacterium from a soda solonchak soil.</title>
        <authorList>
            <person name="Sorokin D.Y."/>
            <person name="Khijniak T.V."/>
            <person name="Zakharycheva A.P."/>
            <person name="Boueva O.V."/>
            <person name="Ariskina E.V."/>
            <person name="Hahnke R.L."/>
            <person name="Bunk B."/>
            <person name="Sproer C."/>
            <person name="Schumann P."/>
            <person name="Evtushenko L.I."/>
            <person name="Kublanov I.V."/>
        </authorList>
    </citation>
    <scope>NUCLEOTIDE SEQUENCE</scope>
    <source>
        <strain evidence="3">DSM 106290</strain>
    </source>
</reference>
<keyword evidence="2" id="KW-0472">Membrane</keyword>
<keyword evidence="2" id="KW-1133">Transmembrane helix</keyword>
<evidence type="ECO:0000256" key="2">
    <source>
        <dbReference type="SAM" id="Phobius"/>
    </source>
</evidence>
<dbReference type="PANTHER" id="PTHR36844:SF1">
    <property type="entry name" value="PROTEASE PRSW"/>
    <property type="match status" value="1"/>
</dbReference>
<feature type="region of interest" description="Disordered" evidence="1">
    <location>
        <begin position="1"/>
        <end position="84"/>
    </location>
</feature>
<feature type="transmembrane region" description="Helical" evidence="2">
    <location>
        <begin position="191"/>
        <end position="212"/>
    </location>
</feature>
<feature type="compositionally biased region" description="Low complexity" evidence="1">
    <location>
        <begin position="17"/>
        <end position="57"/>
    </location>
</feature>
<dbReference type="RefSeq" id="WP_213171581.1">
    <property type="nucleotide sequence ID" value="NZ_CP070496.1"/>
</dbReference>
<accession>A0A895XP92</accession>
<keyword evidence="3" id="KW-0645">Protease</keyword>
<organism evidence="3 4">
    <name type="scientific">Natronoglycomyces albus</name>
    <dbReference type="NCBI Taxonomy" id="2811108"/>
    <lineage>
        <taxon>Bacteria</taxon>
        <taxon>Bacillati</taxon>
        <taxon>Actinomycetota</taxon>
        <taxon>Actinomycetes</taxon>
        <taxon>Glycomycetales</taxon>
        <taxon>Glycomycetaceae</taxon>
        <taxon>Natronoglycomyces</taxon>
    </lineage>
</organism>
<dbReference type="EMBL" id="CP070496">
    <property type="protein sequence ID" value="QSB05572.1"/>
    <property type="molecule type" value="Genomic_DNA"/>
</dbReference>
<evidence type="ECO:0000313" key="3">
    <source>
        <dbReference type="EMBL" id="QSB05572.1"/>
    </source>
</evidence>
<dbReference type="AlphaFoldDB" id="A0A895XP92"/>
<evidence type="ECO:0000256" key="1">
    <source>
        <dbReference type="SAM" id="MobiDB-lite"/>
    </source>
</evidence>
<feature type="transmembrane region" description="Helical" evidence="2">
    <location>
        <begin position="303"/>
        <end position="330"/>
    </location>
</feature>
<dbReference type="KEGG" id="nav:JQS30_01125"/>
<feature type="transmembrane region" description="Helical" evidence="2">
    <location>
        <begin position="336"/>
        <end position="357"/>
    </location>
</feature>
<feature type="transmembrane region" description="Helical" evidence="2">
    <location>
        <begin position="119"/>
        <end position="143"/>
    </location>
</feature>
<dbReference type="Pfam" id="PF13367">
    <property type="entry name" value="PrsW-protease"/>
    <property type="match status" value="1"/>
</dbReference>
<evidence type="ECO:0000313" key="4">
    <source>
        <dbReference type="Proteomes" id="UP000662939"/>
    </source>
</evidence>
<feature type="transmembrane region" description="Helical" evidence="2">
    <location>
        <begin position="268"/>
        <end position="291"/>
    </location>
</feature>
<keyword evidence="3" id="KW-0482">Metalloprotease</keyword>
<dbReference type="PANTHER" id="PTHR36844">
    <property type="entry name" value="PROTEASE PRSW"/>
    <property type="match status" value="1"/>
</dbReference>
<proteinExistence type="predicted"/>
<keyword evidence="4" id="KW-1185">Reference proteome</keyword>
<feature type="transmembrane region" description="Helical" evidence="2">
    <location>
        <begin position="224"/>
        <end position="248"/>
    </location>
</feature>
<feature type="compositionally biased region" description="Pro residues" evidence="1">
    <location>
        <begin position="485"/>
        <end position="496"/>
    </location>
</feature>
<feature type="transmembrane region" description="Helical" evidence="2">
    <location>
        <begin position="150"/>
        <end position="171"/>
    </location>
</feature>
<sequence>MTNSDPSPLGPDPKPNPDQAAQPPQPDTATAGSESQPQAPQAPGAEPQTPAADAPSPASYPDPPAHAHAQSPPVASGQPKSGRVRPETRRLLTIVGSIVLFAIGFGILSWQIIDNLGHDAYVVGTIAALAPAPLLVGTFVWLGRHKGRPWLLLAFSFGWGACVATAIALGVNTGFAVLFESRDIPMTAVPVVVAPIIEELGKFAGPLLVFFFARRHFNGLLDAIVYCGLAAAGFAIVENILYAGGIYVTGTEMLSEQAGYALVTQLVLVRGLATMFAHPLMTGLIAIGLGLAAAKRGRPVRNFFLISAGVLAGMALHALWNGAATIGAAIDPAAMFAVYLGFMVPLFFTMVALALWVRARDARRCETLLVPYVNAGWISPPEVASLATYSRRTAARAWARRVAGAEGERHMRDFQRAADDLADVRRRHSVGEPFDPDREFELLGALRTARAYYVQRDPLMPRALWDGTNYQVTFPDGKVRSLSPPHEPVMPIPMNPAPQAYSQTYA</sequence>
<name>A0A895XP92_9ACTN</name>
<feature type="transmembrane region" description="Helical" evidence="2">
    <location>
        <begin position="91"/>
        <end position="113"/>
    </location>
</feature>